<dbReference type="Proteomes" id="UP000318288">
    <property type="component" value="Unassembled WGS sequence"/>
</dbReference>
<gene>
    <name evidence="1" type="ORF">Poly51_59700</name>
</gene>
<comment type="caution">
    <text evidence="1">The sequence shown here is derived from an EMBL/GenBank/DDBJ whole genome shotgun (WGS) entry which is preliminary data.</text>
</comment>
<reference evidence="1 2" key="1">
    <citation type="submission" date="2019-02" db="EMBL/GenBank/DDBJ databases">
        <title>Deep-cultivation of Planctomycetes and their phenomic and genomic characterization uncovers novel biology.</title>
        <authorList>
            <person name="Wiegand S."/>
            <person name="Jogler M."/>
            <person name="Boedeker C."/>
            <person name="Pinto D."/>
            <person name="Vollmers J."/>
            <person name="Rivas-Marin E."/>
            <person name="Kohn T."/>
            <person name="Peeters S.H."/>
            <person name="Heuer A."/>
            <person name="Rast P."/>
            <person name="Oberbeckmann S."/>
            <person name="Bunk B."/>
            <person name="Jeske O."/>
            <person name="Meyerdierks A."/>
            <person name="Storesund J.E."/>
            <person name="Kallscheuer N."/>
            <person name="Luecker S."/>
            <person name="Lage O.M."/>
            <person name="Pohl T."/>
            <person name="Merkel B.J."/>
            <person name="Hornburger P."/>
            <person name="Mueller R.-W."/>
            <person name="Bruemmer F."/>
            <person name="Labrenz M."/>
            <person name="Spormann A.M."/>
            <person name="Op Den Camp H."/>
            <person name="Overmann J."/>
            <person name="Amann R."/>
            <person name="Jetten M.S.M."/>
            <person name="Mascher T."/>
            <person name="Medema M.H."/>
            <person name="Devos D.P."/>
            <person name="Kaster A.-K."/>
            <person name="Ovreas L."/>
            <person name="Rohde M."/>
            <person name="Galperin M.Y."/>
            <person name="Jogler C."/>
        </authorList>
    </citation>
    <scope>NUCLEOTIDE SEQUENCE [LARGE SCALE GENOMIC DNA]</scope>
    <source>
        <strain evidence="1 2">Poly51</strain>
    </source>
</reference>
<evidence type="ECO:0000313" key="1">
    <source>
        <dbReference type="EMBL" id="TWU44701.1"/>
    </source>
</evidence>
<protein>
    <submittedName>
        <fullName evidence="1">Uncharacterized protein</fullName>
    </submittedName>
</protein>
<proteinExistence type="predicted"/>
<dbReference type="EMBL" id="SJPW01000010">
    <property type="protein sequence ID" value="TWU44701.1"/>
    <property type="molecule type" value="Genomic_DNA"/>
</dbReference>
<keyword evidence="2" id="KW-1185">Reference proteome</keyword>
<organism evidence="1 2">
    <name type="scientific">Rubripirellula tenax</name>
    <dbReference type="NCBI Taxonomy" id="2528015"/>
    <lineage>
        <taxon>Bacteria</taxon>
        <taxon>Pseudomonadati</taxon>
        <taxon>Planctomycetota</taxon>
        <taxon>Planctomycetia</taxon>
        <taxon>Pirellulales</taxon>
        <taxon>Pirellulaceae</taxon>
        <taxon>Rubripirellula</taxon>
    </lineage>
</organism>
<accession>A0A5C6EAB0</accession>
<sequence>MLVSRGTLAMTAVAVSDHPLSKRPDRRLRSIAWFAASLGEALRPSHPFVFPLHENTQLTHKLFPAVAADRFYTITNRFLDRCGIILVYQYTRHKFIVFDSSNSTWSSDANLKIIAAENVGGTNRQMEPSEVIVWVR</sequence>
<dbReference type="AlphaFoldDB" id="A0A5C6EAB0"/>
<name>A0A5C6EAB0_9BACT</name>
<evidence type="ECO:0000313" key="2">
    <source>
        <dbReference type="Proteomes" id="UP000318288"/>
    </source>
</evidence>